<sequence>MGLISKEEISKTRRYSSSLWRCIKTIFVLFTMFLSFILFSAPIFLSVADAVLPSIILSSFSSLLRLSPATVSSHISNYDFRYSLIDIPLISIIRSVIILCVYGLCDGPKLSKGPYLTITTICSILSLFYVSFKAAVVFAEPVIRDGGGGGRFRIEEAALFVCSWVLAIGHIVVAYRTSCRERRKLLVFKIDIESVSACKNVFPRYQKILLQERPK</sequence>
<dbReference type="PANTHER" id="PTHR34953">
    <property type="entry name" value="ALPHA/BETA HYDROLASE RELATED PROTEIN"/>
    <property type="match status" value="1"/>
</dbReference>
<dbReference type="PANTHER" id="PTHR34953:SF5">
    <property type="entry name" value="ALPHA_BETA HYDROLASE RELATED PROTEIN"/>
    <property type="match status" value="1"/>
</dbReference>
<dbReference type="Proteomes" id="UP000504610">
    <property type="component" value="Chromosome 7"/>
</dbReference>
<reference evidence="1" key="1">
    <citation type="journal article" date="2019" name="Database">
        <title>The radish genome database (RadishGD): an integrated information resource for radish genomics.</title>
        <authorList>
            <person name="Yu H.J."/>
            <person name="Baek S."/>
            <person name="Lee Y.J."/>
            <person name="Cho A."/>
            <person name="Mun J.H."/>
        </authorList>
    </citation>
    <scope>NUCLEOTIDE SEQUENCE [LARGE SCALE GENOMIC DNA]</scope>
    <source>
        <strain evidence="1">cv. WK10039</strain>
    </source>
</reference>
<reference evidence="2" key="2">
    <citation type="submission" date="2025-08" db="UniProtKB">
        <authorList>
            <consortium name="RefSeq"/>
        </authorList>
    </citation>
    <scope>IDENTIFICATION</scope>
    <source>
        <tissue evidence="2">Leaf</tissue>
    </source>
</reference>
<evidence type="ECO:0000313" key="2">
    <source>
        <dbReference type="RefSeq" id="XP_018442697.1"/>
    </source>
</evidence>
<keyword evidence="1" id="KW-1185">Reference proteome</keyword>
<dbReference type="RefSeq" id="XP_018442697.1">
    <property type="nucleotide sequence ID" value="XM_018587195.2"/>
</dbReference>
<proteinExistence type="predicted"/>
<organism evidence="1 2">
    <name type="scientific">Raphanus sativus</name>
    <name type="common">Radish</name>
    <name type="synonym">Raphanus raphanistrum var. sativus</name>
    <dbReference type="NCBI Taxonomy" id="3726"/>
    <lineage>
        <taxon>Eukaryota</taxon>
        <taxon>Viridiplantae</taxon>
        <taxon>Streptophyta</taxon>
        <taxon>Embryophyta</taxon>
        <taxon>Tracheophyta</taxon>
        <taxon>Spermatophyta</taxon>
        <taxon>Magnoliopsida</taxon>
        <taxon>eudicotyledons</taxon>
        <taxon>Gunneridae</taxon>
        <taxon>Pentapetalae</taxon>
        <taxon>rosids</taxon>
        <taxon>malvids</taxon>
        <taxon>Brassicales</taxon>
        <taxon>Brassicaceae</taxon>
        <taxon>Brassiceae</taxon>
        <taxon>Raphanus</taxon>
    </lineage>
</organism>
<dbReference type="KEGG" id="rsz:108814595"/>
<dbReference type="GeneID" id="108814595"/>
<accession>A0A6J0K412</accession>
<gene>
    <name evidence="2" type="primary">LOC108814595</name>
</gene>
<protein>
    <submittedName>
        <fullName evidence="2">Uncharacterized protein LOC108814595</fullName>
    </submittedName>
</protein>
<evidence type="ECO:0000313" key="1">
    <source>
        <dbReference type="Proteomes" id="UP000504610"/>
    </source>
</evidence>
<name>A0A6J0K412_RAPSA</name>
<dbReference type="OrthoDB" id="1914191at2759"/>
<dbReference type="AlphaFoldDB" id="A0A6J0K412"/>